<gene>
    <name evidence="1" type="ORF">SOIL9_32430</name>
</gene>
<organism evidence="1 2">
    <name type="scientific">Gemmata massiliana</name>
    <dbReference type="NCBI Taxonomy" id="1210884"/>
    <lineage>
        <taxon>Bacteria</taxon>
        <taxon>Pseudomonadati</taxon>
        <taxon>Planctomycetota</taxon>
        <taxon>Planctomycetia</taxon>
        <taxon>Gemmatales</taxon>
        <taxon>Gemmataceae</taxon>
        <taxon>Gemmata</taxon>
    </lineage>
</organism>
<protein>
    <recommendedName>
        <fullName evidence="3">Integrase catalytic domain-containing protein</fullName>
    </recommendedName>
</protein>
<dbReference type="PANTHER" id="PTHR46889">
    <property type="entry name" value="TRANSPOSASE INSF FOR INSERTION SEQUENCE IS3B-RELATED"/>
    <property type="match status" value="1"/>
</dbReference>
<dbReference type="KEGG" id="gms:SOIL9_32430"/>
<dbReference type="InterPro" id="IPR012337">
    <property type="entry name" value="RNaseH-like_sf"/>
</dbReference>
<name>A0A6P2CZQ4_9BACT</name>
<dbReference type="RefSeq" id="WP_162669005.1">
    <property type="nucleotide sequence ID" value="NZ_LR593886.1"/>
</dbReference>
<dbReference type="PANTHER" id="PTHR46889:SF4">
    <property type="entry name" value="TRANSPOSASE INSO FOR INSERTION SEQUENCE ELEMENT IS911B-RELATED"/>
    <property type="match status" value="1"/>
</dbReference>
<sequence length="129" mass="14001">MNGLLKPIARRSRRSGIVEAAVEDLFNRLNVGGSMARRRRALIVDALEMAITRRRPSVGLVARSGRGSPYASAHYQRALSAEGIVGRMSGVGPCWDNASVEPLFGRLKCELVSDEAFAARTWSRAGIFG</sequence>
<accession>A0A6P2CZQ4</accession>
<evidence type="ECO:0008006" key="3">
    <source>
        <dbReference type="Google" id="ProtNLM"/>
    </source>
</evidence>
<proteinExistence type="predicted"/>
<dbReference type="Proteomes" id="UP000464178">
    <property type="component" value="Chromosome"/>
</dbReference>
<reference evidence="1 2" key="1">
    <citation type="submission" date="2019-05" db="EMBL/GenBank/DDBJ databases">
        <authorList>
            <consortium name="Science for Life Laboratories"/>
        </authorList>
    </citation>
    <scope>NUCLEOTIDE SEQUENCE [LARGE SCALE GENOMIC DNA]</scope>
    <source>
        <strain evidence="1">Soil9</strain>
    </source>
</reference>
<dbReference type="EMBL" id="LR593886">
    <property type="protein sequence ID" value="VTR94471.1"/>
    <property type="molecule type" value="Genomic_DNA"/>
</dbReference>
<keyword evidence="2" id="KW-1185">Reference proteome</keyword>
<evidence type="ECO:0000313" key="1">
    <source>
        <dbReference type="EMBL" id="VTR94471.1"/>
    </source>
</evidence>
<dbReference type="InterPro" id="IPR050900">
    <property type="entry name" value="Transposase_IS3/IS150/IS904"/>
</dbReference>
<dbReference type="Gene3D" id="3.30.420.10">
    <property type="entry name" value="Ribonuclease H-like superfamily/Ribonuclease H"/>
    <property type="match status" value="1"/>
</dbReference>
<dbReference type="SUPFAM" id="SSF53098">
    <property type="entry name" value="Ribonuclease H-like"/>
    <property type="match status" value="1"/>
</dbReference>
<evidence type="ECO:0000313" key="2">
    <source>
        <dbReference type="Proteomes" id="UP000464178"/>
    </source>
</evidence>
<dbReference type="AlphaFoldDB" id="A0A6P2CZQ4"/>
<dbReference type="InterPro" id="IPR036397">
    <property type="entry name" value="RNaseH_sf"/>
</dbReference>
<dbReference type="GO" id="GO:0003676">
    <property type="term" value="F:nucleic acid binding"/>
    <property type="evidence" value="ECO:0007669"/>
    <property type="project" value="InterPro"/>
</dbReference>